<comment type="caution">
    <text evidence="1">The sequence shown here is derived from an EMBL/GenBank/DDBJ whole genome shotgun (WGS) entry which is preliminary data.</text>
</comment>
<organism evidence="1 2">
    <name type="scientific">Nocardia terrae</name>
    <dbReference type="NCBI Taxonomy" id="2675851"/>
    <lineage>
        <taxon>Bacteria</taxon>
        <taxon>Bacillati</taxon>
        <taxon>Actinomycetota</taxon>
        <taxon>Actinomycetes</taxon>
        <taxon>Mycobacteriales</taxon>
        <taxon>Nocardiaceae</taxon>
        <taxon>Nocardia</taxon>
    </lineage>
</organism>
<evidence type="ECO:0008006" key="3">
    <source>
        <dbReference type="Google" id="ProtNLM"/>
    </source>
</evidence>
<dbReference type="RefSeq" id="WP_157387392.1">
    <property type="nucleotide sequence ID" value="NZ_WRPP01000002.1"/>
</dbReference>
<proteinExistence type="predicted"/>
<dbReference type="EMBL" id="WRPP01000002">
    <property type="protein sequence ID" value="MVU77739.1"/>
    <property type="molecule type" value="Genomic_DNA"/>
</dbReference>
<dbReference type="Proteomes" id="UP000466794">
    <property type="component" value="Unassembled WGS sequence"/>
</dbReference>
<sequence>MRAIGVCYDTGFVNRGNSTHEPFETGRVREDMRVIREVLHCDAVRITGGYPDRLKLAASEAAAAGLEVWLCPFLNDVTEEEVLAVVADCAEHAERLRNSGATVVLAVGSELTMFVRGYLPGDTFEDRAAALRTPAGQAALAVVPARVNDLLARAARTARERFGGKLTYCGLPFEQVDWEPFDILATDAGYRGADLAPGYRDAMRAFVEQGARLEKPVAITEFGCPTFRGGADAGPHGFDIIDWDPDTARPAGLNGSYQRDEPAQAKLVAELLDILDAEGVDAAFCYCFARYDLPHDDDPSVDLDLASPGVVKVLTGEDGSLTWEPKLAFRALADRATR</sequence>
<evidence type="ECO:0000313" key="1">
    <source>
        <dbReference type="EMBL" id="MVU77739.1"/>
    </source>
</evidence>
<evidence type="ECO:0000313" key="2">
    <source>
        <dbReference type="Proteomes" id="UP000466794"/>
    </source>
</evidence>
<dbReference type="Gene3D" id="3.20.20.80">
    <property type="entry name" value="Glycosidases"/>
    <property type="match status" value="1"/>
</dbReference>
<dbReference type="SUPFAM" id="SSF51445">
    <property type="entry name" value="(Trans)glycosidases"/>
    <property type="match status" value="1"/>
</dbReference>
<dbReference type="AlphaFoldDB" id="A0A7K1UU95"/>
<dbReference type="InterPro" id="IPR017853">
    <property type="entry name" value="GH"/>
</dbReference>
<gene>
    <name evidence="1" type="ORF">GPX89_10855</name>
</gene>
<name>A0A7K1UU95_9NOCA</name>
<protein>
    <recommendedName>
        <fullName evidence="3">Abortive infection protein</fullName>
    </recommendedName>
</protein>
<accession>A0A7K1UU95</accession>
<reference evidence="1 2" key="1">
    <citation type="submission" date="2019-12" db="EMBL/GenBank/DDBJ databases">
        <title>Nocardia sp. nov. ET3-3 isolated from soil.</title>
        <authorList>
            <person name="Kanchanasin P."/>
            <person name="Tanasupawat S."/>
            <person name="Yuki M."/>
            <person name="Kudo T."/>
        </authorList>
    </citation>
    <scope>NUCLEOTIDE SEQUENCE [LARGE SCALE GENOMIC DNA]</scope>
    <source>
        <strain evidence="1 2">ET3-3</strain>
    </source>
</reference>
<keyword evidence="2" id="KW-1185">Reference proteome</keyword>